<gene>
    <name evidence="4" type="ORF">GCM10022214_11940</name>
</gene>
<evidence type="ECO:0008006" key="6">
    <source>
        <dbReference type="Google" id="ProtNLM"/>
    </source>
</evidence>
<keyword evidence="1" id="KW-0560">Oxidoreductase</keyword>
<evidence type="ECO:0000256" key="1">
    <source>
        <dbReference type="ARBA" id="ARBA00023002"/>
    </source>
</evidence>
<dbReference type="InterPro" id="IPR036291">
    <property type="entry name" value="NAD(P)-bd_dom_sf"/>
</dbReference>
<evidence type="ECO:0000259" key="3">
    <source>
        <dbReference type="Pfam" id="PF22725"/>
    </source>
</evidence>
<dbReference type="InterPro" id="IPR055170">
    <property type="entry name" value="GFO_IDH_MocA-like_dom"/>
</dbReference>
<evidence type="ECO:0000259" key="2">
    <source>
        <dbReference type="Pfam" id="PF01408"/>
    </source>
</evidence>
<dbReference type="Gene3D" id="3.40.50.720">
    <property type="entry name" value="NAD(P)-binding Rossmann-like Domain"/>
    <property type="match status" value="1"/>
</dbReference>
<sequence length="357" mass="37637">MSDEPKPTEQETEHKRTAVALVGCGTAGGAHAITVSRHETAELVACTDIDGAKARELAAGHGARAVDTLDELVAAGPRVVVVAAGPAEQPGIVRRLVELGFRGGVLCEKPLALSLAEARETVRYAADHGVTLAVNHQRRFGAPFVRALELLRDGRVGAPVRIEAFGPKGTLLDWGPHWIDFARMVVDDDPVTWVDGLADFTEPQAHAGLRLEGHALITWEHAGGVRGVLETRRTPLGQPLVRMWGTGGAIEIGCVVSDGDGGWRPGPGLRVVDGSVETDADIESPLAATQWLRSLDELIRALDEGRQPAHDAARATAALEICLAGYRAALGGGRQRLPLDPEYSLREGVAAGGPDAG</sequence>
<keyword evidence="5" id="KW-1185">Reference proteome</keyword>
<feature type="domain" description="Gfo/Idh/MocA-like oxidoreductase N-terminal" evidence="2">
    <location>
        <begin position="19"/>
        <end position="136"/>
    </location>
</feature>
<dbReference type="InterPro" id="IPR000683">
    <property type="entry name" value="Gfo/Idh/MocA-like_OxRdtase_N"/>
</dbReference>
<proteinExistence type="predicted"/>
<dbReference type="SUPFAM" id="SSF55347">
    <property type="entry name" value="Glyceraldehyde-3-phosphate dehydrogenase-like, C-terminal domain"/>
    <property type="match status" value="1"/>
</dbReference>
<accession>A0ABP7V8U6</accession>
<dbReference type="Pfam" id="PF01408">
    <property type="entry name" value="GFO_IDH_MocA"/>
    <property type="match status" value="1"/>
</dbReference>
<dbReference type="Pfam" id="PF22725">
    <property type="entry name" value="GFO_IDH_MocA_C3"/>
    <property type="match status" value="1"/>
</dbReference>
<dbReference type="Gene3D" id="3.30.360.10">
    <property type="entry name" value="Dihydrodipicolinate Reductase, domain 2"/>
    <property type="match status" value="1"/>
</dbReference>
<dbReference type="PANTHER" id="PTHR43818:SF11">
    <property type="entry name" value="BCDNA.GH03377"/>
    <property type="match status" value="1"/>
</dbReference>
<feature type="domain" description="GFO/IDH/MocA-like oxidoreductase" evidence="3">
    <location>
        <begin position="168"/>
        <end position="251"/>
    </location>
</feature>
<dbReference type="PANTHER" id="PTHR43818">
    <property type="entry name" value="BCDNA.GH03377"/>
    <property type="match status" value="1"/>
</dbReference>
<comment type="caution">
    <text evidence="4">The sequence shown here is derived from an EMBL/GenBank/DDBJ whole genome shotgun (WGS) entry which is preliminary data.</text>
</comment>
<reference evidence="5" key="1">
    <citation type="journal article" date="2019" name="Int. J. Syst. Evol. Microbiol.">
        <title>The Global Catalogue of Microorganisms (GCM) 10K type strain sequencing project: providing services to taxonomists for standard genome sequencing and annotation.</title>
        <authorList>
            <consortium name="The Broad Institute Genomics Platform"/>
            <consortium name="The Broad Institute Genome Sequencing Center for Infectious Disease"/>
            <person name="Wu L."/>
            <person name="Ma J."/>
        </authorList>
    </citation>
    <scope>NUCLEOTIDE SEQUENCE [LARGE SCALE GENOMIC DNA]</scope>
    <source>
        <strain evidence="5">JCM 16702</strain>
    </source>
</reference>
<dbReference type="Proteomes" id="UP001500683">
    <property type="component" value="Unassembled WGS sequence"/>
</dbReference>
<dbReference type="RefSeq" id="WP_344941869.1">
    <property type="nucleotide sequence ID" value="NZ_BAAAZG010000002.1"/>
</dbReference>
<evidence type="ECO:0000313" key="4">
    <source>
        <dbReference type="EMBL" id="GAA4060722.1"/>
    </source>
</evidence>
<name>A0ABP7V8U6_9ACTN</name>
<evidence type="ECO:0000313" key="5">
    <source>
        <dbReference type="Proteomes" id="UP001500683"/>
    </source>
</evidence>
<dbReference type="InterPro" id="IPR050463">
    <property type="entry name" value="Gfo/Idh/MocA_oxidrdct_glycsds"/>
</dbReference>
<dbReference type="EMBL" id="BAAAZG010000002">
    <property type="protein sequence ID" value="GAA4060722.1"/>
    <property type="molecule type" value="Genomic_DNA"/>
</dbReference>
<dbReference type="SUPFAM" id="SSF51735">
    <property type="entry name" value="NAD(P)-binding Rossmann-fold domains"/>
    <property type="match status" value="1"/>
</dbReference>
<protein>
    <recommendedName>
        <fullName evidence="6">Gfo/Idh/MocA family oxidoreductase</fullName>
    </recommendedName>
</protein>
<organism evidence="4 5">
    <name type="scientific">Actinomadura miaoliensis</name>
    <dbReference type="NCBI Taxonomy" id="430685"/>
    <lineage>
        <taxon>Bacteria</taxon>
        <taxon>Bacillati</taxon>
        <taxon>Actinomycetota</taxon>
        <taxon>Actinomycetes</taxon>
        <taxon>Streptosporangiales</taxon>
        <taxon>Thermomonosporaceae</taxon>
        <taxon>Actinomadura</taxon>
    </lineage>
</organism>